<sequence length="362" mass="40926">MAVSEFSATFPLLCPSIFRKVPQSFHGFIRIGGVAHEVQLDTPHFPALKGMTLSTDIQLSCIVNSCRPQLLEEEKKCSTVLEYLLKFQKICSSIPSDEQKEEEEYLSLLNKSHFKCLLSHLEAIGWSKVTNVSSNFSTITFETRDEKERSHILMVNVKAGYPQEEPVVKADLPVELEFSWSPELLASLQAFWDVLDELDEAVLVLDPPSPARRHTTRRILLRNHVSVQLTVSLVHPHSLPQCHLLGTSRLVDPLNIRLTEKYEEWDPERSIVRNLEAILGVSVVRSKTGGQAEEWSAECAVCYCLHIEESLPDLTCDHCSQAFHVQCLYEWLCGLTNSRQSMNVIFGECPYCTQLISCKVPA</sequence>
<feature type="domain" description="RING-type" evidence="4">
    <location>
        <begin position="299"/>
        <end position="353"/>
    </location>
</feature>
<dbReference type="EMBL" id="JAHLQT010029499">
    <property type="protein sequence ID" value="KAG7161348.1"/>
    <property type="molecule type" value="Genomic_DNA"/>
</dbReference>
<dbReference type="CDD" id="cd23786">
    <property type="entry name" value="ELF_FANCL"/>
    <property type="match status" value="1"/>
</dbReference>
<dbReference type="Pfam" id="PF11793">
    <property type="entry name" value="FANCL_C"/>
    <property type="match status" value="1"/>
</dbReference>
<dbReference type="InterPro" id="IPR019162">
    <property type="entry name" value="FancL_WD-rpt_cont_dom"/>
</dbReference>
<dbReference type="AlphaFoldDB" id="A0A8J5MRJ2"/>
<dbReference type="Gene3D" id="3.10.110.20">
    <property type="entry name" value="RWD domain-like"/>
    <property type="match status" value="1"/>
</dbReference>
<comment type="caution">
    <text evidence="5">The sequence shown here is derived from an EMBL/GenBank/DDBJ whole genome shotgun (WGS) entry which is preliminary data.</text>
</comment>
<accession>A0A8J5MRJ2</accession>
<dbReference type="PANTHER" id="PTHR13206:SF0">
    <property type="entry name" value="E3 UBIQUITIN-PROTEIN LIGASE FANCL"/>
    <property type="match status" value="1"/>
</dbReference>
<dbReference type="Pfam" id="PF09765">
    <property type="entry name" value="FANCL_d1"/>
    <property type="match status" value="1"/>
</dbReference>
<dbReference type="InterPro" id="IPR026848">
    <property type="entry name" value="Fancl"/>
</dbReference>
<dbReference type="GO" id="GO:0006513">
    <property type="term" value="P:protein monoubiquitination"/>
    <property type="evidence" value="ECO:0007669"/>
    <property type="project" value="TreeGrafter"/>
</dbReference>
<keyword evidence="6" id="KW-1185">Reference proteome</keyword>
<dbReference type="GO" id="GO:0043240">
    <property type="term" value="C:Fanconi anaemia nuclear complex"/>
    <property type="evidence" value="ECO:0007669"/>
    <property type="project" value="InterPro"/>
</dbReference>
<dbReference type="PROSITE" id="PS50089">
    <property type="entry name" value="ZF_RING_2"/>
    <property type="match status" value="1"/>
</dbReference>
<dbReference type="GO" id="GO:0061630">
    <property type="term" value="F:ubiquitin protein ligase activity"/>
    <property type="evidence" value="ECO:0007669"/>
    <property type="project" value="TreeGrafter"/>
</dbReference>
<dbReference type="InterPro" id="IPR001841">
    <property type="entry name" value="Znf_RING"/>
</dbReference>
<evidence type="ECO:0000256" key="2">
    <source>
        <dbReference type="ARBA" id="ARBA00022833"/>
    </source>
</evidence>
<name>A0A8J5MRJ2_HOMAM</name>
<keyword evidence="1 3" id="KW-0863">Zinc-finger</keyword>
<dbReference type="GO" id="GO:0036297">
    <property type="term" value="P:interstrand cross-link repair"/>
    <property type="evidence" value="ECO:0007669"/>
    <property type="project" value="InterPro"/>
</dbReference>
<keyword evidence="2" id="KW-0862">Zinc</keyword>
<protein>
    <submittedName>
        <fullName evidence="5">E3 ubiquitin-protein ligase FANCL-like</fullName>
    </submittedName>
</protein>
<dbReference type="SMART" id="SM01197">
    <property type="entry name" value="FANCL_C"/>
    <property type="match status" value="1"/>
</dbReference>
<dbReference type="Gene3D" id="3.30.40.10">
    <property type="entry name" value="Zinc/RING finger domain, C3HC4 (zinc finger)"/>
    <property type="match status" value="1"/>
</dbReference>
<dbReference type="CDD" id="cd23832">
    <property type="entry name" value="DRWD-C_FANCL"/>
    <property type="match status" value="1"/>
</dbReference>
<keyword evidence="1 3" id="KW-0479">Metal-binding</keyword>
<dbReference type="PANTHER" id="PTHR13206">
    <property type="entry name" value="UBIQUITIN LIGASE PROTEIN PHF9 FANCONI ANEMIA GROUP L PROTEIN"/>
    <property type="match status" value="1"/>
</dbReference>
<proteinExistence type="predicted"/>
<dbReference type="InterPro" id="IPR026850">
    <property type="entry name" value="FANCL_C"/>
</dbReference>
<organism evidence="5 6">
    <name type="scientific">Homarus americanus</name>
    <name type="common">American lobster</name>
    <dbReference type="NCBI Taxonomy" id="6706"/>
    <lineage>
        <taxon>Eukaryota</taxon>
        <taxon>Metazoa</taxon>
        <taxon>Ecdysozoa</taxon>
        <taxon>Arthropoda</taxon>
        <taxon>Crustacea</taxon>
        <taxon>Multicrustacea</taxon>
        <taxon>Malacostraca</taxon>
        <taxon>Eumalacostraca</taxon>
        <taxon>Eucarida</taxon>
        <taxon>Decapoda</taxon>
        <taxon>Pleocyemata</taxon>
        <taxon>Astacidea</taxon>
        <taxon>Nephropoidea</taxon>
        <taxon>Nephropidae</taxon>
        <taxon>Homarus</taxon>
    </lineage>
</organism>
<evidence type="ECO:0000313" key="6">
    <source>
        <dbReference type="Proteomes" id="UP000747542"/>
    </source>
</evidence>
<dbReference type="SUPFAM" id="SSF57850">
    <property type="entry name" value="RING/U-box"/>
    <property type="match status" value="1"/>
</dbReference>
<dbReference type="Pfam" id="PF18891">
    <property type="entry name" value="FANCL_d3"/>
    <property type="match status" value="1"/>
</dbReference>
<evidence type="ECO:0000256" key="1">
    <source>
        <dbReference type="ARBA" id="ARBA00022771"/>
    </source>
</evidence>
<dbReference type="CDD" id="cd23831">
    <property type="entry name" value="DRWD-N_FANCL"/>
    <property type="match status" value="1"/>
</dbReference>
<reference evidence="5" key="1">
    <citation type="journal article" date="2021" name="Sci. Adv.">
        <title>The American lobster genome reveals insights on longevity, neural, and immune adaptations.</title>
        <authorList>
            <person name="Polinski J.M."/>
            <person name="Zimin A.V."/>
            <person name="Clark K.F."/>
            <person name="Kohn A.B."/>
            <person name="Sadowski N."/>
            <person name="Timp W."/>
            <person name="Ptitsyn A."/>
            <person name="Khanna P."/>
            <person name="Romanova D.Y."/>
            <person name="Williams P."/>
            <person name="Greenwood S.J."/>
            <person name="Moroz L.L."/>
            <person name="Walt D.R."/>
            <person name="Bodnar A.G."/>
        </authorList>
    </citation>
    <scope>NUCLEOTIDE SEQUENCE</scope>
    <source>
        <strain evidence="5">GMGI-L3</strain>
    </source>
</reference>
<dbReference type="InterPro" id="IPR043003">
    <property type="entry name" value="FANCL_d3_sf"/>
</dbReference>
<dbReference type="Proteomes" id="UP000747542">
    <property type="component" value="Unassembled WGS sequence"/>
</dbReference>
<evidence type="ECO:0000256" key="3">
    <source>
        <dbReference type="PROSITE-ProRule" id="PRU00175"/>
    </source>
</evidence>
<dbReference type="GO" id="GO:0008270">
    <property type="term" value="F:zinc ion binding"/>
    <property type="evidence" value="ECO:0007669"/>
    <property type="project" value="UniProtKB-KW"/>
</dbReference>
<dbReference type="InterPro" id="IPR013083">
    <property type="entry name" value="Znf_RING/FYVE/PHD"/>
</dbReference>
<gene>
    <name evidence="5" type="primary">Fancl-L</name>
    <name evidence="5" type="ORF">Hamer_G013981</name>
</gene>
<evidence type="ECO:0000259" key="4">
    <source>
        <dbReference type="PROSITE" id="PS50089"/>
    </source>
</evidence>
<evidence type="ECO:0000313" key="5">
    <source>
        <dbReference type="EMBL" id="KAG7161348.1"/>
    </source>
</evidence>
<dbReference type="InterPro" id="IPR044037">
    <property type="entry name" value="FANCL_d3"/>
</dbReference>